<dbReference type="PANTHER" id="PTHR31776:SF0">
    <property type="entry name" value="ALPHA-L-ARABINOFURANOSIDASE 1"/>
    <property type="match status" value="1"/>
</dbReference>
<dbReference type="EMBL" id="JADFTS010000007">
    <property type="protein sequence ID" value="KAF9598924.1"/>
    <property type="molecule type" value="Genomic_DNA"/>
</dbReference>
<gene>
    <name evidence="1" type="ORF">IFM89_033122</name>
</gene>
<protein>
    <submittedName>
        <fullName evidence="1">Uncharacterized protein</fullName>
    </submittedName>
</protein>
<reference evidence="1 2" key="1">
    <citation type="submission" date="2020-10" db="EMBL/GenBank/DDBJ databases">
        <title>The Coptis chinensis genome and diversification of protoberbering-type alkaloids.</title>
        <authorList>
            <person name="Wang B."/>
            <person name="Shu S."/>
            <person name="Song C."/>
            <person name="Liu Y."/>
        </authorList>
    </citation>
    <scope>NUCLEOTIDE SEQUENCE [LARGE SCALE GENOMIC DNA]</scope>
    <source>
        <strain evidence="1">HL-2020</strain>
        <tissue evidence="1">Leaf</tissue>
    </source>
</reference>
<evidence type="ECO:0000313" key="2">
    <source>
        <dbReference type="Proteomes" id="UP000631114"/>
    </source>
</evidence>
<name>A0A835HIG3_9MAGN</name>
<sequence>MAEKKFAVNNPMASINALSGFDRFFMSSLTCSHLIFRYSDVIELKINHARAGRIWAELTVHPFFKRNKVALRVEVLCDTTGSNVCSVGGVSISNPGYWGMNIEQGKTYKVVLHVKSLELVNISVSLAGANGQNLASAYLM</sequence>
<dbReference type="GO" id="GO:0046556">
    <property type="term" value="F:alpha-L-arabinofuranosidase activity"/>
    <property type="evidence" value="ECO:0007669"/>
    <property type="project" value="TreeGrafter"/>
</dbReference>
<proteinExistence type="predicted"/>
<dbReference type="PANTHER" id="PTHR31776">
    <property type="entry name" value="ALPHA-L-ARABINOFURANOSIDASE 1"/>
    <property type="match status" value="1"/>
</dbReference>
<dbReference type="AlphaFoldDB" id="A0A835HIG3"/>
<dbReference type="OrthoDB" id="1432442at2759"/>
<dbReference type="Proteomes" id="UP000631114">
    <property type="component" value="Unassembled WGS sequence"/>
</dbReference>
<comment type="caution">
    <text evidence="1">The sequence shown here is derived from an EMBL/GenBank/DDBJ whole genome shotgun (WGS) entry which is preliminary data.</text>
</comment>
<accession>A0A835HIG3</accession>
<keyword evidence="2" id="KW-1185">Reference proteome</keyword>
<organism evidence="1 2">
    <name type="scientific">Coptis chinensis</name>
    <dbReference type="NCBI Taxonomy" id="261450"/>
    <lineage>
        <taxon>Eukaryota</taxon>
        <taxon>Viridiplantae</taxon>
        <taxon>Streptophyta</taxon>
        <taxon>Embryophyta</taxon>
        <taxon>Tracheophyta</taxon>
        <taxon>Spermatophyta</taxon>
        <taxon>Magnoliopsida</taxon>
        <taxon>Ranunculales</taxon>
        <taxon>Ranunculaceae</taxon>
        <taxon>Coptidoideae</taxon>
        <taxon>Coptis</taxon>
    </lineage>
</organism>
<evidence type="ECO:0000313" key="1">
    <source>
        <dbReference type="EMBL" id="KAF9598924.1"/>
    </source>
</evidence>
<dbReference type="InterPro" id="IPR051563">
    <property type="entry name" value="Glycosyl_Hydrolase_51"/>
</dbReference>